<feature type="signal peptide" evidence="1">
    <location>
        <begin position="1"/>
        <end position="26"/>
    </location>
</feature>
<proteinExistence type="predicted"/>
<dbReference type="GO" id="GO:0016491">
    <property type="term" value="F:oxidoreductase activity"/>
    <property type="evidence" value="ECO:0007669"/>
    <property type="project" value="InterPro"/>
</dbReference>
<dbReference type="OMA" id="WYAGWSD"/>
<accession>A0A9J6FHL8</accession>
<feature type="domain" description="Aldehyde dehydrogenase" evidence="2">
    <location>
        <begin position="34"/>
        <end position="253"/>
    </location>
</feature>
<dbReference type="OrthoDB" id="310895at2759"/>
<dbReference type="Gene3D" id="3.40.605.10">
    <property type="entry name" value="Aldehyde Dehydrogenase, Chain A, domain 1"/>
    <property type="match status" value="1"/>
</dbReference>
<dbReference type="Proteomes" id="UP000821853">
    <property type="component" value="Chromosome 1"/>
</dbReference>
<dbReference type="InterPro" id="IPR016161">
    <property type="entry name" value="Ald_DH/histidinol_DH"/>
</dbReference>
<organism evidence="3 4">
    <name type="scientific">Haemaphysalis longicornis</name>
    <name type="common">Bush tick</name>
    <dbReference type="NCBI Taxonomy" id="44386"/>
    <lineage>
        <taxon>Eukaryota</taxon>
        <taxon>Metazoa</taxon>
        <taxon>Ecdysozoa</taxon>
        <taxon>Arthropoda</taxon>
        <taxon>Chelicerata</taxon>
        <taxon>Arachnida</taxon>
        <taxon>Acari</taxon>
        <taxon>Parasitiformes</taxon>
        <taxon>Ixodida</taxon>
        <taxon>Ixodoidea</taxon>
        <taxon>Ixodidae</taxon>
        <taxon>Haemaphysalinae</taxon>
        <taxon>Haemaphysalis</taxon>
    </lineage>
</organism>
<keyword evidence="4" id="KW-1185">Reference proteome</keyword>
<feature type="chain" id="PRO_5039894730" description="Aldehyde dehydrogenase domain-containing protein" evidence="1">
    <location>
        <begin position="27"/>
        <end position="255"/>
    </location>
</feature>
<dbReference type="EMBL" id="JABSTR010000001">
    <property type="protein sequence ID" value="KAH9361857.1"/>
    <property type="molecule type" value="Genomic_DNA"/>
</dbReference>
<sequence length="255" mass="27758">MPPNRNPPVKYTQSLLIMFSIHVCSCQIFINNEFVNSASNKTFPALNPANGAVIADVQEGDKLDVDKAVNAAKEAFKLGSPWRTLDASKRGLLLNKFADLLERDKEYLASLEVLNNGKPYAEALFDMDCSIDCIRYYAGWSDKIHGKTIPIDGNHISFTRHEPVGVCGQIIPWNYPVLMVCWKLGPALCTGNVVVLKPAEQTPLTALYCASLIKEAGFPPGVVNVIPGYGPTAGAAIASHPHVDKVAFTGSTEWQ</sequence>
<evidence type="ECO:0000256" key="1">
    <source>
        <dbReference type="SAM" id="SignalP"/>
    </source>
</evidence>
<gene>
    <name evidence="3" type="ORF">HPB48_003734</name>
</gene>
<dbReference type="InterPro" id="IPR016162">
    <property type="entry name" value="Ald_DH_N"/>
</dbReference>
<dbReference type="VEuPathDB" id="VectorBase:HLOH_052239"/>
<protein>
    <recommendedName>
        <fullName evidence="2">Aldehyde dehydrogenase domain-containing protein</fullName>
    </recommendedName>
</protein>
<name>A0A9J6FHL8_HAELO</name>
<dbReference type="PANTHER" id="PTHR11699">
    <property type="entry name" value="ALDEHYDE DEHYDROGENASE-RELATED"/>
    <property type="match status" value="1"/>
</dbReference>
<evidence type="ECO:0000313" key="4">
    <source>
        <dbReference type="Proteomes" id="UP000821853"/>
    </source>
</evidence>
<evidence type="ECO:0000259" key="2">
    <source>
        <dbReference type="Pfam" id="PF00171"/>
    </source>
</evidence>
<evidence type="ECO:0000313" key="3">
    <source>
        <dbReference type="EMBL" id="KAH9361857.1"/>
    </source>
</evidence>
<dbReference type="Pfam" id="PF00171">
    <property type="entry name" value="Aldedh"/>
    <property type="match status" value="1"/>
</dbReference>
<reference evidence="3 4" key="1">
    <citation type="journal article" date="2020" name="Cell">
        <title>Large-Scale Comparative Analyses of Tick Genomes Elucidate Their Genetic Diversity and Vector Capacities.</title>
        <authorList>
            <consortium name="Tick Genome and Microbiome Consortium (TIGMIC)"/>
            <person name="Jia N."/>
            <person name="Wang J."/>
            <person name="Shi W."/>
            <person name="Du L."/>
            <person name="Sun Y."/>
            <person name="Zhan W."/>
            <person name="Jiang J.F."/>
            <person name="Wang Q."/>
            <person name="Zhang B."/>
            <person name="Ji P."/>
            <person name="Bell-Sakyi L."/>
            <person name="Cui X.M."/>
            <person name="Yuan T.T."/>
            <person name="Jiang B.G."/>
            <person name="Yang W.F."/>
            <person name="Lam T.T."/>
            <person name="Chang Q.C."/>
            <person name="Ding S.J."/>
            <person name="Wang X.J."/>
            <person name="Zhu J.G."/>
            <person name="Ruan X.D."/>
            <person name="Zhao L."/>
            <person name="Wei J.T."/>
            <person name="Ye R.Z."/>
            <person name="Que T.C."/>
            <person name="Du C.H."/>
            <person name="Zhou Y.H."/>
            <person name="Cheng J.X."/>
            <person name="Dai P.F."/>
            <person name="Guo W.B."/>
            <person name="Han X.H."/>
            <person name="Huang E.J."/>
            <person name="Li L.F."/>
            <person name="Wei W."/>
            <person name="Gao Y.C."/>
            <person name="Liu J.Z."/>
            <person name="Shao H.Z."/>
            <person name="Wang X."/>
            <person name="Wang C.C."/>
            <person name="Yang T.C."/>
            <person name="Huo Q.B."/>
            <person name="Li W."/>
            <person name="Chen H.Y."/>
            <person name="Chen S.E."/>
            <person name="Zhou L.G."/>
            <person name="Ni X.B."/>
            <person name="Tian J.H."/>
            <person name="Sheng Y."/>
            <person name="Liu T."/>
            <person name="Pan Y.S."/>
            <person name="Xia L.Y."/>
            <person name="Li J."/>
            <person name="Zhao F."/>
            <person name="Cao W.C."/>
        </authorList>
    </citation>
    <scope>NUCLEOTIDE SEQUENCE [LARGE SCALE GENOMIC DNA]</scope>
    <source>
        <strain evidence="3">HaeL-2018</strain>
    </source>
</reference>
<dbReference type="FunFam" id="3.40.605.10:FF:000050">
    <property type="entry name" value="Aldehyde dehydrogenase, mitochondrial"/>
    <property type="match status" value="1"/>
</dbReference>
<dbReference type="InterPro" id="IPR015590">
    <property type="entry name" value="Aldehyde_DH_dom"/>
</dbReference>
<keyword evidence="1" id="KW-0732">Signal</keyword>
<comment type="caution">
    <text evidence="3">The sequence shown here is derived from an EMBL/GenBank/DDBJ whole genome shotgun (WGS) entry which is preliminary data.</text>
</comment>
<dbReference type="AlphaFoldDB" id="A0A9J6FHL8"/>
<dbReference type="SUPFAM" id="SSF53720">
    <property type="entry name" value="ALDH-like"/>
    <property type="match status" value="1"/>
</dbReference>